<reference evidence="1 2" key="1">
    <citation type="journal article" date="2018" name="Int. J. Syst. Evol. Microbiol.">
        <title>Glycomyces paridis sp. nov., isolated from the medicinal plant Paris polyphylla.</title>
        <authorList>
            <person name="Fang X.M."/>
            <person name="Bai J.L."/>
            <person name="Su J."/>
            <person name="Zhao L.L."/>
            <person name="Liu H.Y."/>
            <person name="Ma B.P."/>
            <person name="Zhang Y.Q."/>
            <person name="Yu L.Y."/>
        </authorList>
    </citation>
    <scope>NUCLEOTIDE SEQUENCE [LARGE SCALE GENOMIC DNA]</scope>
    <source>
        <strain evidence="1 2">CPCC 204357</strain>
    </source>
</reference>
<dbReference type="RefSeq" id="WP_136531138.1">
    <property type="nucleotide sequence ID" value="NZ_STGX01000014.1"/>
</dbReference>
<dbReference type="OrthoDB" id="5171241at2"/>
<proteinExistence type="predicted"/>
<gene>
    <name evidence="1" type="ORF">E9998_18300</name>
</gene>
<keyword evidence="2" id="KW-1185">Reference proteome</keyword>
<comment type="caution">
    <text evidence="1">The sequence shown here is derived from an EMBL/GenBank/DDBJ whole genome shotgun (WGS) entry which is preliminary data.</text>
</comment>
<accession>A0A4S8PE07</accession>
<organism evidence="1 2">
    <name type="scientific">Glycomyces paridis</name>
    <dbReference type="NCBI Taxonomy" id="2126555"/>
    <lineage>
        <taxon>Bacteria</taxon>
        <taxon>Bacillati</taxon>
        <taxon>Actinomycetota</taxon>
        <taxon>Actinomycetes</taxon>
        <taxon>Glycomycetales</taxon>
        <taxon>Glycomycetaceae</taxon>
        <taxon>Glycomyces</taxon>
    </lineage>
</organism>
<evidence type="ECO:0000313" key="2">
    <source>
        <dbReference type="Proteomes" id="UP000305792"/>
    </source>
</evidence>
<protein>
    <submittedName>
        <fullName evidence="1">Uncharacterized protein</fullName>
    </submittedName>
</protein>
<evidence type="ECO:0000313" key="1">
    <source>
        <dbReference type="EMBL" id="THV26509.1"/>
    </source>
</evidence>
<dbReference type="AlphaFoldDB" id="A0A4S8PE07"/>
<dbReference type="Proteomes" id="UP000305792">
    <property type="component" value="Unassembled WGS sequence"/>
</dbReference>
<sequence>MPTYRIHLRRPTTESPYYDWSETVVAKSEQVALGRAYQSWVEDVSYHVPPLSLCHYTIKDVYQSSVLGLGAVTNAQQAFADELEGKLQEFLGKKLDGKFATVSYPAGFNYGITYGPDVFYNPATLGDLDTLLTPSSGGQLSLGGGRFSSLYRQVLGATVFGFSKSDLNTMQSQDSAASAQIASILREFEQAHGTYSNPLPFGGKLQDVFNQLLALYGSLDKLPKSLTALYNAIAAYQKMADDSIKLHSRYYEATALLEAARVAILKPTKANGGEQIGADSYFVGYTPDKLPTANQLIGGLKTDSNAVSLNMRLSNFSSTSTDLSLSGKAGFSIPIMDVASFNFGGSASYDLSTYTSSSSDIEIDLSYKGVTILSAAPSVLSDDGTTGWYDEQLLDEVVAKTGKDATGYQLQGSEFNVDELFGKGKALSRLKTFVISQQPQMSMTFRGSNASKVTSDMKVGAKASIDLFGLFRVGSASASYGVDKVDTSSSDGSVTVTFGPPEPSGTTPLEQQLAYVMGGVPSYPASDA</sequence>
<dbReference type="EMBL" id="STGX01000014">
    <property type="protein sequence ID" value="THV26509.1"/>
    <property type="molecule type" value="Genomic_DNA"/>
</dbReference>
<name>A0A4S8PE07_9ACTN</name>